<sequence>MDQELEGNVMEDESMRLAAWFYGRRTEFGPNGWDELLGEVDTHVVEGADLFRLASPPCCQTH</sequence>
<name>A0A072P6F4_9EURO</name>
<dbReference type="RefSeq" id="XP_013257443.1">
    <property type="nucleotide sequence ID" value="XM_013401989.1"/>
</dbReference>
<dbReference type="STRING" id="1182545.A0A072P6F4"/>
<dbReference type="AlphaFoldDB" id="A0A072P6F4"/>
<proteinExistence type="predicted"/>
<dbReference type="GeneID" id="25284205"/>
<accession>A0A072P6F4</accession>
<dbReference type="HOGENOM" id="CLU_2904196_0_0_1"/>
<keyword evidence="2" id="KW-1185">Reference proteome</keyword>
<dbReference type="Proteomes" id="UP000027920">
    <property type="component" value="Unassembled WGS sequence"/>
</dbReference>
<comment type="caution">
    <text evidence="1">The sequence shown here is derived from an EMBL/GenBank/DDBJ whole genome shotgun (WGS) entry which is preliminary data.</text>
</comment>
<protein>
    <submittedName>
        <fullName evidence="1">Uncharacterized protein</fullName>
    </submittedName>
</protein>
<dbReference type="OrthoDB" id="4509103at2759"/>
<evidence type="ECO:0000313" key="2">
    <source>
        <dbReference type="Proteomes" id="UP000027920"/>
    </source>
</evidence>
<evidence type="ECO:0000313" key="1">
    <source>
        <dbReference type="EMBL" id="KEF54853.1"/>
    </source>
</evidence>
<organism evidence="1 2">
    <name type="scientific">Exophiala aquamarina CBS 119918</name>
    <dbReference type="NCBI Taxonomy" id="1182545"/>
    <lineage>
        <taxon>Eukaryota</taxon>
        <taxon>Fungi</taxon>
        <taxon>Dikarya</taxon>
        <taxon>Ascomycota</taxon>
        <taxon>Pezizomycotina</taxon>
        <taxon>Eurotiomycetes</taxon>
        <taxon>Chaetothyriomycetidae</taxon>
        <taxon>Chaetothyriales</taxon>
        <taxon>Herpotrichiellaceae</taxon>
        <taxon>Exophiala</taxon>
    </lineage>
</organism>
<gene>
    <name evidence="1" type="ORF">A1O9_09296</name>
</gene>
<dbReference type="EMBL" id="AMGV01000009">
    <property type="protein sequence ID" value="KEF54853.1"/>
    <property type="molecule type" value="Genomic_DNA"/>
</dbReference>
<reference evidence="1 2" key="1">
    <citation type="submission" date="2013-03" db="EMBL/GenBank/DDBJ databases">
        <title>The Genome Sequence of Exophiala aquamarina CBS 119918.</title>
        <authorList>
            <consortium name="The Broad Institute Genomics Platform"/>
            <person name="Cuomo C."/>
            <person name="de Hoog S."/>
            <person name="Gorbushina A."/>
            <person name="Walker B."/>
            <person name="Young S.K."/>
            <person name="Zeng Q."/>
            <person name="Gargeya S."/>
            <person name="Fitzgerald M."/>
            <person name="Haas B."/>
            <person name="Abouelleil A."/>
            <person name="Allen A.W."/>
            <person name="Alvarado L."/>
            <person name="Arachchi H.M."/>
            <person name="Berlin A.M."/>
            <person name="Chapman S.B."/>
            <person name="Gainer-Dewar J."/>
            <person name="Goldberg J."/>
            <person name="Griggs A."/>
            <person name="Gujja S."/>
            <person name="Hansen M."/>
            <person name="Howarth C."/>
            <person name="Imamovic A."/>
            <person name="Ireland A."/>
            <person name="Larimer J."/>
            <person name="McCowan C."/>
            <person name="Murphy C."/>
            <person name="Pearson M."/>
            <person name="Poon T.W."/>
            <person name="Priest M."/>
            <person name="Roberts A."/>
            <person name="Saif S."/>
            <person name="Shea T."/>
            <person name="Sisk P."/>
            <person name="Sykes S."/>
            <person name="Wortman J."/>
            <person name="Nusbaum C."/>
            <person name="Birren B."/>
        </authorList>
    </citation>
    <scope>NUCLEOTIDE SEQUENCE [LARGE SCALE GENOMIC DNA]</scope>
    <source>
        <strain evidence="1 2">CBS 119918</strain>
    </source>
</reference>
<dbReference type="VEuPathDB" id="FungiDB:A1O9_09296"/>